<dbReference type="InterPro" id="IPR023772">
    <property type="entry name" value="DNA-bd_HTH_TetR-type_CS"/>
</dbReference>
<feature type="DNA-binding region" description="H-T-H motif" evidence="4">
    <location>
        <begin position="30"/>
        <end position="49"/>
    </location>
</feature>
<organism evidence="6 7">
    <name type="scientific">Eubacterium barkeri</name>
    <name type="common">Clostridium barkeri</name>
    <dbReference type="NCBI Taxonomy" id="1528"/>
    <lineage>
        <taxon>Bacteria</taxon>
        <taxon>Bacillati</taxon>
        <taxon>Bacillota</taxon>
        <taxon>Clostridia</taxon>
        <taxon>Eubacteriales</taxon>
        <taxon>Eubacteriaceae</taxon>
        <taxon>Eubacterium</taxon>
    </lineage>
</organism>
<keyword evidence="7" id="KW-1185">Reference proteome</keyword>
<dbReference type="Pfam" id="PF00440">
    <property type="entry name" value="TetR_N"/>
    <property type="match status" value="1"/>
</dbReference>
<keyword evidence="2 4" id="KW-0238">DNA-binding</keyword>
<dbReference type="GO" id="GO:0003677">
    <property type="term" value="F:DNA binding"/>
    <property type="evidence" value="ECO:0007669"/>
    <property type="project" value="UniProtKB-UniRule"/>
</dbReference>
<dbReference type="SUPFAM" id="SSF48498">
    <property type="entry name" value="Tetracyclin repressor-like, C-terminal domain"/>
    <property type="match status" value="1"/>
</dbReference>
<keyword evidence="3" id="KW-0804">Transcription</keyword>
<protein>
    <submittedName>
        <fullName evidence="6">DNA-binding transcriptional regulator, AcrR family</fullName>
    </submittedName>
</protein>
<feature type="domain" description="HTH tetR-type" evidence="5">
    <location>
        <begin position="7"/>
        <end position="67"/>
    </location>
</feature>
<evidence type="ECO:0000256" key="2">
    <source>
        <dbReference type="ARBA" id="ARBA00023125"/>
    </source>
</evidence>
<evidence type="ECO:0000256" key="4">
    <source>
        <dbReference type="PROSITE-ProRule" id="PRU00335"/>
    </source>
</evidence>
<gene>
    <name evidence="6" type="ORF">SAMN04488579_1226</name>
</gene>
<accession>A0A1H3IAF1</accession>
<evidence type="ECO:0000256" key="3">
    <source>
        <dbReference type="ARBA" id="ARBA00023163"/>
    </source>
</evidence>
<name>A0A1H3IAF1_EUBBA</name>
<dbReference type="InterPro" id="IPR001647">
    <property type="entry name" value="HTH_TetR"/>
</dbReference>
<dbReference type="PRINTS" id="PR00455">
    <property type="entry name" value="HTHTETR"/>
</dbReference>
<dbReference type="Gene3D" id="1.10.357.10">
    <property type="entry name" value="Tetracycline Repressor, domain 2"/>
    <property type="match status" value="1"/>
</dbReference>
<sequence length="192" mass="22221">MAYSKSEKKRAFILTQAREVFMKKGYSRVTMKDIVTACGISRGGLYLYFNSTKELFLEVFRQEAVESQEAVMMALDQQEDPRDILVDYIKQHKASILGDTPTLTLATYEFFQENEEEQVIRRWQFDDMAEMLRELLSYGIGTGAFKEIDPAQWGRHLAHFLSGMCLTLPVLKMPEERIDEELALLLEPIFNS</sequence>
<dbReference type="PANTHER" id="PTHR47506">
    <property type="entry name" value="TRANSCRIPTIONAL REGULATORY PROTEIN"/>
    <property type="match status" value="1"/>
</dbReference>
<evidence type="ECO:0000259" key="5">
    <source>
        <dbReference type="PROSITE" id="PS50977"/>
    </source>
</evidence>
<evidence type="ECO:0000256" key="1">
    <source>
        <dbReference type="ARBA" id="ARBA00023015"/>
    </source>
</evidence>
<dbReference type="SUPFAM" id="SSF46689">
    <property type="entry name" value="Homeodomain-like"/>
    <property type="match status" value="1"/>
</dbReference>
<dbReference type="RefSeq" id="WP_176770923.1">
    <property type="nucleotide sequence ID" value="NZ_FNOU01000022.1"/>
</dbReference>
<dbReference type="PROSITE" id="PS01081">
    <property type="entry name" value="HTH_TETR_1"/>
    <property type="match status" value="1"/>
</dbReference>
<keyword evidence="1" id="KW-0805">Transcription regulation</keyword>
<evidence type="ECO:0000313" key="7">
    <source>
        <dbReference type="Proteomes" id="UP000199652"/>
    </source>
</evidence>
<dbReference type="AlphaFoldDB" id="A0A1H3IAF1"/>
<dbReference type="InterPro" id="IPR036271">
    <property type="entry name" value="Tet_transcr_reg_TetR-rel_C_sf"/>
</dbReference>
<dbReference type="STRING" id="1528.SAMN04488579_1226"/>
<dbReference type="Proteomes" id="UP000199652">
    <property type="component" value="Unassembled WGS sequence"/>
</dbReference>
<dbReference type="PROSITE" id="PS50977">
    <property type="entry name" value="HTH_TETR_2"/>
    <property type="match status" value="1"/>
</dbReference>
<dbReference type="PANTHER" id="PTHR47506:SF1">
    <property type="entry name" value="HTH-TYPE TRANSCRIPTIONAL REGULATOR YJDC"/>
    <property type="match status" value="1"/>
</dbReference>
<reference evidence="7" key="1">
    <citation type="submission" date="2016-10" db="EMBL/GenBank/DDBJ databases">
        <authorList>
            <person name="Varghese N."/>
            <person name="Submissions S."/>
        </authorList>
    </citation>
    <scope>NUCLEOTIDE SEQUENCE [LARGE SCALE GENOMIC DNA]</scope>
    <source>
        <strain evidence="7">VPI 5359</strain>
    </source>
</reference>
<dbReference type="EMBL" id="FNOU01000022">
    <property type="protein sequence ID" value="SDY24670.1"/>
    <property type="molecule type" value="Genomic_DNA"/>
</dbReference>
<dbReference type="Gene3D" id="1.10.10.60">
    <property type="entry name" value="Homeodomain-like"/>
    <property type="match status" value="1"/>
</dbReference>
<dbReference type="InterPro" id="IPR009057">
    <property type="entry name" value="Homeodomain-like_sf"/>
</dbReference>
<evidence type="ECO:0000313" key="6">
    <source>
        <dbReference type="EMBL" id="SDY24670.1"/>
    </source>
</evidence>
<proteinExistence type="predicted"/>